<keyword evidence="2" id="KW-0812">Transmembrane</keyword>
<dbReference type="Proteomes" id="UP000507954">
    <property type="component" value="Unassembled WGS sequence"/>
</dbReference>
<evidence type="ECO:0000256" key="1">
    <source>
        <dbReference type="SAM" id="MobiDB-lite"/>
    </source>
</evidence>
<protein>
    <submittedName>
        <fullName evidence="3">Uncharacterized protein</fullName>
    </submittedName>
</protein>
<keyword evidence="2" id="KW-1133">Transmembrane helix</keyword>
<sequence>MKRSSSFWKLPRGSSHRRRDDAEFLPAALEILETPPSPIRASLIWLLCALAAGALLWSWIGTFDIVATSQGKIQPLGQGHPVSGDGQDPLGARRQWPAGEGRRPSRRPR</sequence>
<feature type="region of interest" description="Disordered" evidence="1">
    <location>
        <begin position="73"/>
        <end position="109"/>
    </location>
</feature>
<organism evidence="3">
    <name type="scientific">Sinorhizobium medicae</name>
    <dbReference type="NCBI Taxonomy" id="110321"/>
    <lineage>
        <taxon>Bacteria</taxon>
        <taxon>Pseudomonadati</taxon>
        <taxon>Pseudomonadota</taxon>
        <taxon>Alphaproteobacteria</taxon>
        <taxon>Hyphomicrobiales</taxon>
        <taxon>Rhizobiaceae</taxon>
        <taxon>Sinorhizobium/Ensifer group</taxon>
        <taxon>Sinorhizobium</taxon>
    </lineage>
</organism>
<reference evidence="3" key="1">
    <citation type="submission" date="2019-06" db="EMBL/GenBank/DDBJ databases">
        <authorList>
            <person name="Le Quere A."/>
            <person name="Colella S."/>
        </authorList>
    </citation>
    <scope>NUCLEOTIDE SEQUENCE</scope>
    <source>
        <strain evidence="3">EmedicaeMD41</strain>
    </source>
</reference>
<dbReference type="EMBL" id="CABFNB010000002">
    <property type="protein sequence ID" value="VTZ59099.1"/>
    <property type="molecule type" value="Genomic_DNA"/>
</dbReference>
<proteinExistence type="predicted"/>
<feature type="transmembrane region" description="Helical" evidence="2">
    <location>
        <begin position="43"/>
        <end position="60"/>
    </location>
</feature>
<dbReference type="AlphaFoldDB" id="A0A508WTW8"/>
<gene>
    <name evidence="3" type="ORF">EMEDMD4_100086</name>
</gene>
<evidence type="ECO:0000256" key="2">
    <source>
        <dbReference type="SAM" id="Phobius"/>
    </source>
</evidence>
<accession>A0A508WTW8</accession>
<name>A0A508WTW8_9HYPH</name>
<keyword evidence="2" id="KW-0472">Membrane</keyword>
<evidence type="ECO:0000313" key="3">
    <source>
        <dbReference type="EMBL" id="VTZ59099.1"/>
    </source>
</evidence>